<evidence type="ECO:0000256" key="1">
    <source>
        <dbReference type="SAM" id="MobiDB-lite"/>
    </source>
</evidence>
<reference evidence="2 3" key="1">
    <citation type="journal article" date="2015" name="Nature">
        <title>rRNA introns, odd ribosomes, and small enigmatic genomes across a large radiation of phyla.</title>
        <authorList>
            <person name="Brown C.T."/>
            <person name="Hug L.A."/>
            <person name="Thomas B.C."/>
            <person name="Sharon I."/>
            <person name="Castelle C.J."/>
            <person name="Singh A."/>
            <person name="Wilkins M.J."/>
            <person name="Williams K.H."/>
            <person name="Banfield J.F."/>
        </authorList>
    </citation>
    <scope>NUCLEOTIDE SEQUENCE [LARGE SCALE GENOMIC DNA]</scope>
</reference>
<dbReference type="Proteomes" id="UP000034316">
    <property type="component" value="Unassembled WGS sequence"/>
</dbReference>
<feature type="region of interest" description="Disordered" evidence="1">
    <location>
        <begin position="1"/>
        <end position="21"/>
    </location>
</feature>
<proteinExistence type="predicted"/>
<name>A0A0G0DGM8_9BACT</name>
<protein>
    <submittedName>
        <fullName evidence="2">Uncharacterized protein</fullName>
    </submittedName>
</protein>
<dbReference type="AlphaFoldDB" id="A0A0G0DGM8"/>
<comment type="caution">
    <text evidence="2">The sequence shown here is derived from an EMBL/GenBank/DDBJ whole genome shotgun (WGS) entry which is preliminary data.</text>
</comment>
<accession>A0A0G0DGM8</accession>
<gene>
    <name evidence="2" type="ORF">UR93_C0028G0008</name>
</gene>
<evidence type="ECO:0000313" key="2">
    <source>
        <dbReference type="EMBL" id="KKP87911.1"/>
    </source>
</evidence>
<sequence length="149" mass="17669">MERLQPDSSIDPKNESSKMHSKIEEVYQKLSEEYEAVFKRGEPVNPANEKHLKMLEDYLVKRGLPHNNYFFHEGVGEEVDEKEILSFVEDYGLSRQEELSQLIQKQDELINDLETNPGNINPKIIRHQIERARRLRSKYVIQYRAQKKI</sequence>
<dbReference type="STRING" id="1618333.UR93_C0028G0008"/>
<evidence type="ECO:0000313" key="3">
    <source>
        <dbReference type="Proteomes" id="UP000034316"/>
    </source>
</evidence>
<dbReference type="EMBL" id="LBRB01000028">
    <property type="protein sequence ID" value="KKP87911.1"/>
    <property type="molecule type" value="Genomic_DNA"/>
</dbReference>
<organism evidence="2 3">
    <name type="scientific">Berkelbacteria bacterium GW2011_GWA2_35_9</name>
    <dbReference type="NCBI Taxonomy" id="1618333"/>
    <lineage>
        <taxon>Bacteria</taxon>
        <taxon>Candidatus Berkelbacteria</taxon>
    </lineage>
</organism>